<dbReference type="EMBL" id="JAMFTQ010000005">
    <property type="protein sequence ID" value="MCP1387719.1"/>
    <property type="molecule type" value="Genomic_DNA"/>
</dbReference>
<evidence type="ECO:0000259" key="1">
    <source>
        <dbReference type="SMART" id="SM00507"/>
    </source>
</evidence>
<keyword evidence="2" id="KW-0378">Hydrolase</keyword>
<feature type="domain" description="HNH nuclease" evidence="1">
    <location>
        <begin position="297"/>
        <end position="349"/>
    </location>
</feature>
<dbReference type="SMART" id="SM00507">
    <property type="entry name" value="HNHc"/>
    <property type="match status" value="1"/>
</dbReference>
<proteinExistence type="predicted"/>
<gene>
    <name evidence="2" type="ORF">M5J20_05885</name>
</gene>
<evidence type="ECO:0000313" key="3">
    <source>
        <dbReference type="Proteomes" id="UP001204000"/>
    </source>
</evidence>
<dbReference type="CDD" id="cd00085">
    <property type="entry name" value="HNHc"/>
    <property type="match status" value="1"/>
</dbReference>
<dbReference type="Proteomes" id="UP001204000">
    <property type="component" value="Unassembled WGS sequence"/>
</dbReference>
<keyword evidence="3" id="KW-1185">Reference proteome</keyword>
<keyword evidence="2" id="KW-0255">Endonuclease</keyword>
<dbReference type="RefSeq" id="WP_253577497.1">
    <property type="nucleotide sequence ID" value="NZ_JAMFTQ010000005.1"/>
</dbReference>
<accession>A0ABT1G115</accession>
<sequence>MTTAVKPAPYFRTQRPGDIECAAGQAAREAHWLAFSRYAEPGTQVVDMEVEVTRLIAATRWGKGFIEHGIFAHARLQQLPGLRELQAETKLLDYSHLCAIDDVLNELGPDVTPEALEEFDAMLVRTFTPKRVDQEMPHRATVTKRMRDIIKRLDPSRSYDPKRRKERTGEVADKVTVETAMAGGTETGMVQLLTNTVNAFRIKHHLVATAREHGISMADAAVKLLTGEIAPSSRAVFNIFAPRDRKPGEPAYLPGFGWTGPADTVALDEWLENVEPKIVDLDTAAEQTTEAYKPTPAMRNAVIARDGTCIFPGCERAAASCQLDHRIPFDEGRPTTVSNLFALCARHHNVKTDRRAFYVPDPETGDIVWLFADGTYEIVTPEGILGEQVTPTCPRWRTSLEGARRNRALSAEFHAKGHAILDDFDKDLDLERADARIADLEKEYGMEFPVKAVLPEVPPIQEEPDFSEPAYPDFADTHIYIEGQYTALEESLLRLLYRPGSAA</sequence>
<keyword evidence="2" id="KW-0540">Nuclease</keyword>
<evidence type="ECO:0000313" key="2">
    <source>
        <dbReference type="EMBL" id="MCP1387719.1"/>
    </source>
</evidence>
<name>A0ABT1G115_9CORY</name>
<dbReference type="InterPro" id="IPR003615">
    <property type="entry name" value="HNH_nuc"/>
</dbReference>
<dbReference type="GO" id="GO:0004519">
    <property type="term" value="F:endonuclease activity"/>
    <property type="evidence" value="ECO:0007669"/>
    <property type="project" value="UniProtKB-KW"/>
</dbReference>
<organism evidence="2 3">
    <name type="scientific">Corynebacterium stercoris</name>
    <dbReference type="NCBI Taxonomy" id="2943490"/>
    <lineage>
        <taxon>Bacteria</taxon>
        <taxon>Bacillati</taxon>
        <taxon>Actinomycetota</taxon>
        <taxon>Actinomycetes</taxon>
        <taxon>Mycobacteriales</taxon>
        <taxon>Corynebacteriaceae</taxon>
        <taxon>Corynebacterium</taxon>
    </lineage>
</organism>
<reference evidence="2" key="1">
    <citation type="submission" date="2022-05" db="EMBL/GenBank/DDBJ databases">
        <title>Corynebacterium sp. TA-R-1 sp. nov., isolated from human feces.</title>
        <authorList>
            <person name="Shamsuzzaman M."/>
            <person name="Dahal R.H."/>
        </authorList>
    </citation>
    <scope>NUCLEOTIDE SEQUENCE</scope>
    <source>
        <strain evidence="2">TA-R-1</strain>
    </source>
</reference>
<dbReference type="Gene3D" id="1.10.30.50">
    <property type="match status" value="1"/>
</dbReference>
<comment type="caution">
    <text evidence="2">The sequence shown here is derived from an EMBL/GenBank/DDBJ whole genome shotgun (WGS) entry which is preliminary data.</text>
</comment>
<protein>
    <submittedName>
        <fullName evidence="2">HNH endonuclease</fullName>
    </submittedName>
</protein>